<dbReference type="AlphaFoldDB" id="A0A0X3WGQ0"/>
<sequence>MISPAGTLASYVPHSLWAALDLVETTVHGVGSARVGEWMARAGWVGRWRGRERASSVLRG</sequence>
<gene>
    <name evidence="1" type="ORF">ADL28_21345</name>
</gene>
<dbReference type="Proteomes" id="UP000053413">
    <property type="component" value="Unassembled WGS sequence"/>
</dbReference>
<organism evidence="1 2">
    <name type="scientific">Streptomyces violaceusniger</name>
    <dbReference type="NCBI Taxonomy" id="68280"/>
    <lineage>
        <taxon>Bacteria</taxon>
        <taxon>Bacillati</taxon>
        <taxon>Actinomycetota</taxon>
        <taxon>Actinomycetes</taxon>
        <taxon>Kitasatosporales</taxon>
        <taxon>Streptomycetaceae</taxon>
        <taxon>Streptomyces</taxon>
        <taxon>Streptomyces violaceusniger group</taxon>
    </lineage>
</organism>
<accession>A0A0X3WGQ0</accession>
<dbReference type="EMBL" id="LLZJ01000266">
    <property type="protein sequence ID" value="KUL56050.1"/>
    <property type="molecule type" value="Genomic_DNA"/>
</dbReference>
<comment type="caution">
    <text evidence="1">The sequence shown here is derived from an EMBL/GenBank/DDBJ whole genome shotgun (WGS) entry which is preliminary data.</text>
</comment>
<proteinExistence type="predicted"/>
<evidence type="ECO:0000313" key="2">
    <source>
        <dbReference type="Proteomes" id="UP000053413"/>
    </source>
</evidence>
<reference evidence="2" key="1">
    <citation type="submission" date="2015-10" db="EMBL/GenBank/DDBJ databases">
        <authorList>
            <person name="Ju K.-S."/>
            <person name="Doroghazi J.R."/>
            <person name="Metcalf W.W."/>
        </authorList>
    </citation>
    <scope>NUCLEOTIDE SEQUENCE [LARGE SCALE GENOMIC DNA]</scope>
    <source>
        <strain evidence="2">NRRL F-8817</strain>
    </source>
</reference>
<name>A0A0X3WGQ0_STRVO</name>
<evidence type="ECO:0000313" key="1">
    <source>
        <dbReference type="EMBL" id="KUL56050.1"/>
    </source>
</evidence>
<protein>
    <submittedName>
        <fullName evidence="1">Uncharacterized protein</fullName>
    </submittedName>
</protein>